<dbReference type="InterPro" id="IPR004520">
    <property type="entry name" value="GTPase_MnmE"/>
</dbReference>
<accession>A0A834MM42</accession>
<dbReference type="NCBIfam" id="NF003661">
    <property type="entry name" value="PRK05291.1-3"/>
    <property type="match status" value="1"/>
</dbReference>
<dbReference type="InterPro" id="IPR025867">
    <property type="entry name" value="MnmE_helical"/>
</dbReference>
<reference evidence="7" key="1">
    <citation type="submission" date="2020-08" db="EMBL/GenBank/DDBJ databases">
        <title>Genome sequencing and assembly of the red palm weevil Rhynchophorus ferrugineus.</title>
        <authorList>
            <person name="Dias G.B."/>
            <person name="Bergman C.M."/>
            <person name="Manee M."/>
        </authorList>
    </citation>
    <scope>NUCLEOTIDE SEQUENCE</scope>
    <source>
        <strain evidence="7">AA-2017</strain>
        <tissue evidence="7">Whole larva</tissue>
    </source>
</reference>
<evidence type="ECO:0000256" key="4">
    <source>
        <dbReference type="ARBA" id="ARBA00022741"/>
    </source>
</evidence>
<dbReference type="Pfam" id="PF10396">
    <property type="entry name" value="TrmE_N"/>
    <property type="match status" value="1"/>
</dbReference>
<dbReference type="Gene3D" id="3.40.50.300">
    <property type="entry name" value="P-loop containing nucleotide triphosphate hydrolases"/>
    <property type="match status" value="1"/>
</dbReference>
<evidence type="ECO:0000256" key="1">
    <source>
        <dbReference type="ARBA" id="ARBA00004173"/>
    </source>
</evidence>
<dbReference type="InterPro" id="IPR018948">
    <property type="entry name" value="GTP-bd_TrmE_N"/>
</dbReference>
<feature type="domain" description="TrmE-type G" evidence="6">
    <location>
        <begin position="237"/>
        <end position="427"/>
    </location>
</feature>
<dbReference type="PROSITE" id="PS51709">
    <property type="entry name" value="G_TRME"/>
    <property type="match status" value="1"/>
</dbReference>
<keyword evidence="3" id="KW-0819">tRNA processing</keyword>
<evidence type="ECO:0000259" key="6">
    <source>
        <dbReference type="PROSITE" id="PS51709"/>
    </source>
</evidence>
<gene>
    <name evidence="7" type="ORF">GWI33_003435</name>
</gene>
<dbReference type="InterPro" id="IPR027417">
    <property type="entry name" value="P-loop_NTPase"/>
</dbReference>
<sequence>MFGFHGLFGYSQLTIIRRTLSSTIFALSSGQGKCGVAVVRVSGPRAGNALICMTGFKKLPTPRLALLRSIRNPITKDVIDKGLVLWFPGPNSFTGEDSCEFHIHGGIAVVTGVLEALSNLPQTTLAEPGEFTKRAFINGKLDLTEVEGLADLLQAETELQRKQAFLQTNGSLSKLYQKWKHTLLQSVAHIEAHIDFEETETLEYGLIESVTKDISCLYNELKTHLQDGRKGEMLRNGVKTIILGEPNVGKSSLFNFLCQRPVSIVTPISGTTRDVIEVTLNINGYPLVLLDTAGLRNSSTDVIEIEGIQRALEMYKNADLIILVIDIATYLSNYEKNNSQTFEEFVREYVNSFLKIPDFFDNSDEKVSPHNIFKKNCVFVLNKTDINSIDFDKQNILGASQLNVVKISCKTETGMEDLINVLSKELKTLCGEPSQEHPSMNQMRHREQLRKCLFNIENFLKESGKGSAGDLVIMAEYLRKSLRNLGKLLGTITTEDILDVIFKDFCIGK</sequence>
<dbReference type="AlphaFoldDB" id="A0A834MM42"/>
<evidence type="ECO:0000256" key="2">
    <source>
        <dbReference type="ARBA" id="ARBA00011043"/>
    </source>
</evidence>
<dbReference type="NCBIfam" id="TIGR00231">
    <property type="entry name" value="small_GTP"/>
    <property type="match status" value="1"/>
</dbReference>
<dbReference type="InterPro" id="IPR005225">
    <property type="entry name" value="Small_GTP-bd"/>
</dbReference>
<dbReference type="GO" id="GO:0030488">
    <property type="term" value="P:tRNA methylation"/>
    <property type="evidence" value="ECO:0007669"/>
    <property type="project" value="TreeGrafter"/>
</dbReference>
<keyword evidence="5" id="KW-0342">GTP-binding</keyword>
<dbReference type="PRINTS" id="PR00449">
    <property type="entry name" value="RASTRNSFRMNG"/>
</dbReference>
<dbReference type="EMBL" id="JAACXV010000003">
    <property type="protein sequence ID" value="KAF7287806.1"/>
    <property type="molecule type" value="Genomic_DNA"/>
</dbReference>
<dbReference type="FunFam" id="3.30.1360.120:FF:000007">
    <property type="entry name" value="tRNA modification GTPase GTPBP3, mitochondrial"/>
    <property type="match status" value="1"/>
</dbReference>
<dbReference type="OrthoDB" id="188276at2759"/>
<dbReference type="Proteomes" id="UP000625711">
    <property type="component" value="Unassembled WGS sequence"/>
</dbReference>
<name>A0A834MM42_RHYFE</name>
<evidence type="ECO:0000313" key="8">
    <source>
        <dbReference type="Proteomes" id="UP000625711"/>
    </source>
</evidence>
<dbReference type="CDD" id="cd14858">
    <property type="entry name" value="TrmE_N"/>
    <property type="match status" value="1"/>
</dbReference>
<dbReference type="Gene3D" id="1.20.120.430">
    <property type="entry name" value="tRNA modification GTPase MnmE domain 2"/>
    <property type="match status" value="1"/>
</dbReference>
<comment type="caution">
    <text evidence="7">The sequence shown here is derived from an EMBL/GenBank/DDBJ whole genome shotgun (WGS) entry which is preliminary data.</text>
</comment>
<comment type="subcellular location">
    <subcellularLocation>
        <location evidence="1">Mitochondrion</location>
    </subcellularLocation>
</comment>
<dbReference type="Gene3D" id="3.30.1360.120">
    <property type="entry name" value="Probable tRNA modification gtpase trme, domain 1"/>
    <property type="match status" value="1"/>
</dbReference>
<dbReference type="InterPro" id="IPR027368">
    <property type="entry name" value="MnmE_dom2"/>
</dbReference>
<dbReference type="GO" id="GO:0005739">
    <property type="term" value="C:mitochondrion"/>
    <property type="evidence" value="ECO:0007669"/>
    <property type="project" value="UniProtKB-SubCell"/>
</dbReference>
<dbReference type="InterPro" id="IPR027266">
    <property type="entry name" value="TrmE/GcvT-like"/>
</dbReference>
<dbReference type="PANTHER" id="PTHR42714:SF2">
    <property type="entry name" value="TRNA MODIFICATION GTPASE GTPBP3, MITOCHONDRIAL"/>
    <property type="match status" value="1"/>
</dbReference>
<dbReference type="PANTHER" id="PTHR42714">
    <property type="entry name" value="TRNA MODIFICATION GTPASE GTPBP3"/>
    <property type="match status" value="1"/>
</dbReference>
<proteinExistence type="inferred from homology"/>
<dbReference type="InterPro" id="IPR006073">
    <property type="entry name" value="GTP-bd"/>
</dbReference>
<dbReference type="SUPFAM" id="SSF52540">
    <property type="entry name" value="P-loop containing nucleoside triphosphate hydrolases"/>
    <property type="match status" value="1"/>
</dbReference>
<dbReference type="Pfam" id="PF01926">
    <property type="entry name" value="MMR_HSR1"/>
    <property type="match status" value="1"/>
</dbReference>
<dbReference type="InterPro" id="IPR031168">
    <property type="entry name" value="G_TrmE"/>
</dbReference>
<dbReference type="HAMAP" id="MF_00379">
    <property type="entry name" value="GTPase_MnmE"/>
    <property type="match status" value="1"/>
</dbReference>
<organism evidence="7 8">
    <name type="scientific">Rhynchophorus ferrugineus</name>
    <name type="common">Red palm weevil</name>
    <name type="synonym">Curculio ferrugineus</name>
    <dbReference type="NCBI Taxonomy" id="354439"/>
    <lineage>
        <taxon>Eukaryota</taxon>
        <taxon>Metazoa</taxon>
        <taxon>Ecdysozoa</taxon>
        <taxon>Arthropoda</taxon>
        <taxon>Hexapoda</taxon>
        <taxon>Insecta</taxon>
        <taxon>Pterygota</taxon>
        <taxon>Neoptera</taxon>
        <taxon>Endopterygota</taxon>
        <taxon>Coleoptera</taxon>
        <taxon>Polyphaga</taxon>
        <taxon>Cucujiformia</taxon>
        <taxon>Curculionidae</taxon>
        <taxon>Dryophthorinae</taxon>
        <taxon>Rhynchophorus</taxon>
    </lineage>
</organism>
<comment type="similarity">
    <text evidence="2">Belongs to the TRAFAC class TrmE-Era-EngA-EngB-Septin-like GTPase superfamily. TrmE GTPase family.</text>
</comment>
<evidence type="ECO:0000256" key="3">
    <source>
        <dbReference type="ARBA" id="ARBA00022694"/>
    </source>
</evidence>
<dbReference type="GO" id="GO:0002098">
    <property type="term" value="P:tRNA wobble uridine modification"/>
    <property type="evidence" value="ECO:0007669"/>
    <property type="project" value="TreeGrafter"/>
</dbReference>
<evidence type="ECO:0000256" key="5">
    <source>
        <dbReference type="ARBA" id="ARBA00023134"/>
    </source>
</evidence>
<protein>
    <recommendedName>
        <fullName evidence="6">TrmE-type G domain-containing protein</fullName>
    </recommendedName>
</protein>
<keyword evidence="4" id="KW-0547">Nucleotide-binding</keyword>
<dbReference type="GO" id="GO:0003924">
    <property type="term" value="F:GTPase activity"/>
    <property type="evidence" value="ECO:0007669"/>
    <property type="project" value="InterPro"/>
</dbReference>
<keyword evidence="8" id="KW-1185">Reference proteome</keyword>
<dbReference type="GO" id="GO:0005525">
    <property type="term" value="F:GTP binding"/>
    <property type="evidence" value="ECO:0007669"/>
    <property type="project" value="UniProtKB-KW"/>
</dbReference>
<dbReference type="CDD" id="cd04164">
    <property type="entry name" value="trmE"/>
    <property type="match status" value="1"/>
</dbReference>
<evidence type="ECO:0000313" key="7">
    <source>
        <dbReference type="EMBL" id="KAF7287806.1"/>
    </source>
</evidence>
<dbReference type="Pfam" id="PF12631">
    <property type="entry name" value="MnmE_helical"/>
    <property type="match status" value="1"/>
</dbReference>